<dbReference type="InterPro" id="IPR036634">
    <property type="entry name" value="PRD_sf"/>
</dbReference>
<protein>
    <submittedName>
        <fullName evidence="3">Transcriptional antiterminator</fullName>
    </submittedName>
</protein>
<evidence type="ECO:0000313" key="3">
    <source>
        <dbReference type="EMBL" id="RFT46044.1"/>
    </source>
</evidence>
<dbReference type="PANTHER" id="PTHR30185:SF15">
    <property type="entry name" value="CRYPTIC BETA-GLUCOSIDE BGL OPERON ANTITERMINATOR"/>
    <property type="match status" value="1"/>
</dbReference>
<proteinExistence type="predicted"/>
<dbReference type="InterPro" id="IPR004341">
    <property type="entry name" value="CAT_RNA-bd_dom"/>
</dbReference>
<dbReference type="Pfam" id="PF00874">
    <property type="entry name" value="PRD"/>
    <property type="match status" value="2"/>
</dbReference>
<reference evidence="3 4" key="1">
    <citation type="submission" date="2017-07" db="EMBL/GenBank/DDBJ databases">
        <authorList>
            <person name="Sun Z.S."/>
            <person name="Albrecht U."/>
            <person name="Echele G."/>
            <person name="Lee C.C."/>
        </authorList>
    </citation>
    <scope>NUCLEOTIDE SEQUENCE [LARGE SCALE GENOMIC DNA]</scope>
    <source>
        <strain evidence="3 4">P16-029</strain>
    </source>
</reference>
<feature type="domain" description="PRD" evidence="2">
    <location>
        <begin position="185"/>
        <end position="295"/>
    </location>
</feature>
<dbReference type="InterPro" id="IPR050661">
    <property type="entry name" value="BglG_antiterminators"/>
</dbReference>
<dbReference type="Gene3D" id="2.30.24.10">
    <property type="entry name" value="CAT RNA-binding domain"/>
    <property type="match status" value="1"/>
</dbReference>
<feature type="domain" description="PRD" evidence="2">
    <location>
        <begin position="79"/>
        <end position="184"/>
    </location>
</feature>
<dbReference type="GO" id="GO:0006355">
    <property type="term" value="P:regulation of DNA-templated transcription"/>
    <property type="evidence" value="ECO:0007669"/>
    <property type="project" value="InterPro"/>
</dbReference>
<dbReference type="Gene3D" id="1.10.1790.10">
    <property type="entry name" value="PRD domain"/>
    <property type="match status" value="2"/>
</dbReference>
<dbReference type="SUPFAM" id="SSF50151">
    <property type="entry name" value="SacY-like RNA-binding domain"/>
    <property type="match status" value="1"/>
</dbReference>
<dbReference type="Proteomes" id="UP000259211">
    <property type="component" value="Unassembled WGS sequence"/>
</dbReference>
<dbReference type="SUPFAM" id="SSF63520">
    <property type="entry name" value="PTS-regulatory domain, PRD"/>
    <property type="match status" value="2"/>
</dbReference>
<evidence type="ECO:0000259" key="2">
    <source>
        <dbReference type="PROSITE" id="PS51372"/>
    </source>
</evidence>
<gene>
    <name evidence="3" type="ORF">CHT91_04415</name>
</gene>
<evidence type="ECO:0000313" key="4">
    <source>
        <dbReference type="Proteomes" id="UP000259211"/>
    </source>
</evidence>
<dbReference type="InterPro" id="IPR036650">
    <property type="entry name" value="CAT_RNA-bd_dom_sf"/>
</dbReference>
<sequence>MSPLEHSLTELGPEQVVVKKVYNNNVLLGIDRSGTEMVVNARGIGFGRHRGEVVDASSAQRYLAEGTYRTAAIASLLSNATHTQVRVAQAIVELAQEELGIPNAQRMMLPVLDHLVAAVHRAEQGSVIDFPLTWEVQQLYPDEARLGHRAVEIVDGALGIHLQPEEWAAFALHFINHQWDGKSVSRTVTMTQAISEVFTELENLWQVQIDRSSMSASRFVTHLRYLFARAADNKQLSHIDLDIMGLMSDRYPEATSAALTVAEHISTAIGDDLTKAEVNYIALHTTRLYGEVTVVDG</sequence>
<dbReference type="PROSITE" id="PS51372">
    <property type="entry name" value="PRD_2"/>
    <property type="match status" value="2"/>
</dbReference>
<dbReference type="PANTHER" id="PTHR30185">
    <property type="entry name" value="CRYPTIC BETA-GLUCOSIDE BGL OPERON ANTITERMINATOR"/>
    <property type="match status" value="1"/>
</dbReference>
<keyword evidence="1" id="KW-0677">Repeat</keyword>
<dbReference type="SMART" id="SM01061">
    <property type="entry name" value="CAT_RBD"/>
    <property type="match status" value="1"/>
</dbReference>
<dbReference type="GO" id="GO:0003723">
    <property type="term" value="F:RNA binding"/>
    <property type="evidence" value="ECO:0007669"/>
    <property type="project" value="InterPro"/>
</dbReference>
<name>A0A3E2DL85_9ACTN</name>
<dbReference type="Pfam" id="PF03123">
    <property type="entry name" value="CAT_RBD"/>
    <property type="match status" value="1"/>
</dbReference>
<comment type="caution">
    <text evidence="3">The sequence shown here is derived from an EMBL/GenBank/DDBJ whole genome shotgun (WGS) entry which is preliminary data.</text>
</comment>
<organism evidence="3 4">
    <name type="scientific">Cutibacterium avidum</name>
    <dbReference type="NCBI Taxonomy" id="33010"/>
    <lineage>
        <taxon>Bacteria</taxon>
        <taxon>Bacillati</taxon>
        <taxon>Actinomycetota</taxon>
        <taxon>Actinomycetes</taxon>
        <taxon>Propionibacteriales</taxon>
        <taxon>Propionibacteriaceae</taxon>
        <taxon>Cutibacterium</taxon>
    </lineage>
</organism>
<dbReference type="AlphaFoldDB" id="A0A3E2DL85"/>
<dbReference type="InterPro" id="IPR011608">
    <property type="entry name" value="PRD"/>
</dbReference>
<evidence type="ECO:0000256" key="1">
    <source>
        <dbReference type="ARBA" id="ARBA00022737"/>
    </source>
</evidence>
<dbReference type="EMBL" id="NOWI01000003">
    <property type="protein sequence ID" value="RFT46044.1"/>
    <property type="molecule type" value="Genomic_DNA"/>
</dbReference>
<dbReference type="RefSeq" id="WP_117188963.1">
    <property type="nucleotide sequence ID" value="NZ_NOWI01000003.1"/>
</dbReference>
<accession>A0A3E2DL85</accession>